<keyword evidence="3" id="KW-1185">Reference proteome</keyword>
<name>A0A7J6X5R0_THATH</name>
<evidence type="ECO:0000313" key="3">
    <source>
        <dbReference type="Proteomes" id="UP000554482"/>
    </source>
</evidence>
<dbReference type="EMBL" id="JABWDY010005725">
    <property type="protein sequence ID" value="KAF5204198.1"/>
    <property type="molecule type" value="Genomic_DNA"/>
</dbReference>
<dbReference type="AlphaFoldDB" id="A0A7J6X5R0"/>
<dbReference type="PANTHER" id="PTHR36761">
    <property type="entry name" value="ORF03 PROTEIN"/>
    <property type="match status" value="1"/>
</dbReference>
<dbReference type="OrthoDB" id="2019920at2759"/>
<evidence type="ECO:0000313" key="2">
    <source>
        <dbReference type="EMBL" id="KAF5204198.1"/>
    </source>
</evidence>
<sequence length="78" mass="9054">MELIRLFILSYAGTWTDKYKDKPPSASVITTKQLPSSKDYFGDFFVLRPPTGWENNRLFWFLLTVWLGLVGVAVIIQR</sequence>
<keyword evidence="1" id="KW-0472">Membrane</keyword>
<feature type="transmembrane region" description="Helical" evidence="1">
    <location>
        <begin position="58"/>
        <end position="76"/>
    </location>
</feature>
<dbReference type="PANTHER" id="PTHR36761:SF2">
    <property type="entry name" value="ORF03 PROTEIN"/>
    <property type="match status" value="1"/>
</dbReference>
<gene>
    <name evidence="2" type="ORF">FRX31_006215</name>
</gene>
<accession>A0A7J6X5R0</accession>
<dbReference type="GO" id="GO:0009535">
    <property type="term" value="C:chloroplast thylakoid membrane"/>
    <property type="evidence" value="ECO:0007669"/>
    <property type="project" value="TreeGrafter"/>
</dbReference>
<protein>
    <submittedName>
        <fullName evidence="2">Tetratricopeptide repeat (TPR)-like superfamily protein</fullName>
    </submittedName>
</protein>
<organism evidence="2 3">
    <name type="scientific">Thalictrum thalictroides</name>
    <name type="common">Rue-anemone</name>
    <name type="synonym">Anemone thalictroides</name>
    <dbReference type="NCBI Taxonomy" id="46969"/>
    <lineage>
        <taxon>Eukaryota</taxon>
        <taxon>Viridiplantae</taxon>
        <taxon>Streptophyta</taxon>
        <taxon>Embryophyta</taxon>
        <taxon>Tracheophyta</taxon>
        <taxon>Spermatophyta</taxon>
        <taxon>Magnoliopsida</taxon>
        <taxon>Ranunculales</taxon>
        <taxon>Ranunculaceae</taxon>
        <taxon>Thalictroideae</taxon>
        <taxon>Thalictrum</taxon>
    </lineage>
</organism>
<keyword evidence="1" id="KW-0812">Transmembrane</keyword>
<comment type="caution">
    <text evidence="2">The sequence shown here is derived from an EMBL/GenBank/DDBJ whole genome shotgun (WGS) entry which is preliminary data.</text>
</comment>
<reference evidence="2 3" key="1">
    <citation type="submission" date="2020-06" db="EMBL/GenBank/DDBJ databases">
        <title>Transcriptomic and genomic resources for Thalictrum thalictroides and T. hernandezii: Facilitating candidate gene discovery in an emerging model plant lineage.</title>
        <authorList>
            <person name="Arias T."/>
            <person name="Riano-Pachon D.M."/>
            <person name="Di Stilio V.S."/>
        </authorList>
    </citation>
    <scope>NUCLEOTIDE SEQUENCE [LARGE SCALE GENOMIC DNA]</scope>
    <source>
        <strain evidence="3">cv. WT478/WT964</strain>
        <tissue evidence="2">Leaves</tissue>
    </source>
</reference>
<proteinExistence type="predicted"/>
<evidence type="ECO:0000256" key="1">
    <source>
        <dbReference type="SAM" id="Phobius"/>
    </source>
</evidence>
<keyword evidence="1" id="KW-1133">Transmembrane helix</keyword>
<dbReference type="Proteomes" id="UP000554482">
    <property type="component" value="Unassembled WGS sequence"/>
</dbReference>